<dbReference type="GO" id="GO:0000981">
    <property type="term" value="F:DNA-binding transcription factor activity, RNA polymerase II-specific"/>
    <property type="evidence" value="ECO:0007669"/>
    <property type="project" value="TreeGrafter"/>
</dbReference>
<dbReference type="STRING" id="135208.A0A4Y9ZGT7"/>
<evidence type="ECO:0000313" key="2">
    <source>
        <dbReference type="EMBL" id="TFY73390.1"/>
    </source>
</evidence>
<reference evidence="2 3" key="1">
    <citation type="submission" date="2019-02" db="EMBL/GenBank/DDBJ databases">
        <title>Genome sequencing of the rare red list fungi Hericium alpestre (H. flagellum).</title>
        <authorList>
            <person name="Buettner E."/>
            <person name="Kellner H."/>
        </authorList>
    </citation>
    <scope>NUCLEOTIDE SEQUENCE [LARGE SCALE GENOMIC DNA]</scope>
    <source>
        <strain evidence="2 3">DSM 108284</strain>
    </source>
</reference>
<organism evidence="2 3">
    <name type="scientific">Hericium alpestre</name>
    <dbReference type="NCBI Taxonomy" id="135208"/>
    <lineage>
        <taxon>Eukaryota</taxon>
        <taxon>Fungi</taxon>
        <taxon>Dikarya</taxon>
        <taxon>Basidiomycota</taxon>
        <taxon>Agaricomycotina</taxon>
        <taxon>Agaricomycetes</taxon>
        <taxon>Russulales</taxon>
        <taxon>Hericiaceae</taxon>
        <taxon>Hericium</taxon>
    </lineage>
</organism>
<keyword evidence="3" id="KW-1185">Reference proteome</keyword>
<sequence length="126" mass="14447">KHPWALVGSELTPSYLMQSCQTITDIWSEYTVGLNGFLPVRELEENWGPKWRGNVPKVKTAWGRRKKVIDLVTELSKKPRWDVDLALRFLEAVYGRNYTAGTFCAYLQKKDAGAHEAVMERSNAYP</sequence>
<dbReference type="Pfam" id="PF12550">
    <property type="entry name" value="GCR1_C"/>
    <property type="match status" value="1"/>
</dbReference>
<evidence type="ECO:0000313" key="3">
    <source>
        <dbReference type="Proteomes" id="UP000298061"/>
    </source>
</evidence>
<gene>
    <name evidence="2" type="ORF">EWM64_g10622</name>
</gene>
<dbReference type="PANTHER" id="PTHR37784:SF4">
    <property type="entry name" value="TRANSCRIPTION FACTOR-LIKE PROTEIN EUC1"/>
    <property type="match status" value="1"/>
</dbReference>
<evidence type="ECO:0000259" key="1">
    <source>
        <dbReference type="Pfam" id="PF12550"/>
    </source>
</evidence>
<dbReference type="EMBL" id="SFCI01002918">
    <property type="protein sequence ID" value="TFY73390.1"/>
    <property type="molecule type" value="Genomic_DNA"/>
</dbReference>
<dbReference type="OrthoDB" id="2663544at2759"/>
<dbReference type="Proteomes" id="UP000298061">
    <property type="component" value="Unassembled WGS sequence"/>
</dbReference>
<dbReference type="InterPro" id="IPR052146">
    <property type="entry name" value="HOT1"/>
</dbReference>
<proteinExistence type="predicted"/>
<name>A0A4Y9ZGT7_9AGAM</name>
<accession>A0A4Y9ZGT7</accession>
<feature type="domain" description="Transcription activator GCR1-like" evidence="1">
    <location>
        <begin position="17"/>
        <end position="92"/>
    </location>
</feature>
<comment type="caution">
    <text evidence="2">The sequence shown here is derived from an EMBL/GenBank/DDBJ whole genome shotgun (WGS) entry which is preliminary data.</text>
</comment>
<dbReference type="PANTHER" id="PTHR37784">
    <property type="entry name" value="PROTEIN MSN1"/>
    <property type="match status" value="1"/>
</dbReference>
<feature type="non-terminal residue" evidence="2">
    <location>
        <position position="1"/>
    </location>
</feature>
<dbReference type="GO" id="GO:0000978">
    <property type="term" value="F:RNA polymerase II cis-regulatory region sequence-specific DNA binding"/>
    <property type="evidence" value="ECO:0007669"/>
    <property type="project" value="TreeGrafter"/>
</dbReference>
<dbReference type="AlphaFoldDB" id="A0A4Y9ZGT7"/>
<protein>
    <recommendedName>
        <fullName evidence="1">Transcription activator GCR1-like domain-containing protein</fullName>
    </recommendedName>
</protein>
<dbReference type="InterPro" id="IPR022210">
    <property type="entry name" value="TF_GCR1-like"/>
</dbReference>
<dbReference type="GO" id="GO:0060963">
    <property type="term" value="P:positive regulation of ribosomal protein gene transcription by RNA polymerase II"/>
    <property type="evidence" value="ECO:0007669"/>
    <property type="project" value="TreeGrafter"/>
</dbReference>